<keyword evidence="2" id="KW-1185">Reference proteome</keyword>
<sequence length="141" mass="15237">MLGKLFLTLDAIGLLFGAPIADYNHTHIFNPRWPPHAKFHGAQTITLSVLLGLATLYYTWRPSLLQAASTPAAVAKHRKQDALNAAIFTGTIYWVAGLASILYPGTDGIDPEFGPSGFPQAPIFVGFASSAVLGWMLERRA</sequence>
<name>A0ACB7NYA7_9PEZI</name>
<evidence type="ECO:0000313" key="2">
    <source>
        <dbReference type="Proteomes" id="UP000724584"/>
    </source>
</evidence>
<proteinExistence type="predicted"/>
<accession>A0ACB7NYA7</accession>
<evidence type="ECO:0000313" key="1">
    <source>
        <dbReference type="EMBL" id="KAH6622588.1"/>
    </source>
</evidence>
<organism evidence="1 2">
    <name type="scientific">Chaetomium tenue</name>
    <dbReference type="NCBI Taxonomy" id="1854479"/>
    <lineage>
        <taxon>Eukaryota</taxon>
        <taxon>Fungi</taxon>
        <taxon>Dikarya</taxon>
        <taxon>Ascomycota</taxon>
        <taxon>Pezizomycotina</taxon>
        <taxon>Sordariomycetes</taxon>
        <taxon>Sordariomycetidae</taxon>
        <taxon>Sordariales</taxon>
        <taxon>Chaetomiaceae</taxon>
        <taxon>Chaetomium</taxon>
    </lineage>
</organism>
<dbReference type="EMBL" id="JAGIZQ010000006">
    <property type="protein sequence ID" value="KAH6622588.1"/>
    <property type="molecule type" value="Genomic_DNA"/>
</dbReference>
<protein>
    <submittedName>
        <fullName evidence="1">Uncharacterized protein</fullName>
    </submittedName>
</protein>
<comment type="caution">
    <text evidence="1">The sequence shown here is derived from an EMBL/GenBank/DDBJ whole genome shotgun (WGS) entry which is preliminary data.</text>
</comment>
<gene>
    <name evidence="1" type="ORF">F5144DRAFT_334077</name>
</gene>
<reference evidence="1 2" key="1">
    <citation type="journal article" date="2021" name="Nat. Commun.">
        <title>Genetic determinants of endophytism in the Arabidopsis root mycobiome.</title>
        <authorList>
            <person name="Mesny F."/>
            <person name="Miyauchi S."/>
            <person name="Thiergart T."/>
            <person name="Pickel B."/>
            <person name="Atanasova L."/>
            <person name="Karlsson M."/>
            <person name="Huettel B."/>
            <person name="Barry K.W."/>
            <person name="Haridas S."/>
            <person name="Chen C."/>
            <person name="Bauer D."/>
            <person name="Andreopoulos W."/>
            <person name="Pangilinan J."/>
            <person name="LaButti K."/>
            <person name="Riley R."/>
            <person name="Lipzen A."/>
            <person name="Clum A."/>
            <person name="Drula E."/>
            <person name="Henrissat B."/>
            <person name="Kohler A."/>
            <person name="Grigoriev I.V."/>
            <person name="Martin F.M."/>
            <person name="Hacquard S."/>
        </authorList>
    </citation>
    <scope>NUCLEOTIDE SEQUENCE [LARGE SCALE GENOMIC DNA]</scope>
    <source>
        <strain evidence="1 2">MPI-SDFR-AT-0079</strain>
    </source>
</reference>
<dbReference type="Proteomes" id="UP000724584">
    <property type="component" value="Unassembled WGS sequence"/>
</dbReference>